<sequence>MPRRLLSRLVLWAMLGSAPGGAVAQALTGASYAEPTTRYDHGVLGDAVEWGALRLSRAGAPDLLIRLPQTRVFEDLAPRLVDLGALRAAMVVESDLQRGARLALYTADGLFAATPFIGQRNRWLAPVGAADLDGDGQVELAYVDRPHLAKRLRIWRVVPGAQELREVASAEDLTNHRIGWDHIAGGLRDCGDGPEMVLASGDWGRVIVARLRAGGITREALGPYSEAAMAQALACR</sequence>
<dbReference type="eggNOG" id="ENOG502ZC7S">
    <property type="taxonomic scope" value="Bacteria"/>
</dbReference>
<dbReference type="RefSeq" id="WP_007792050.1">
    <property type="nucleotide sequence ID" value="NZ_DS022276.1"/>
</dbReference>
<keyword evidence="3" id="KW-1185">Reference proteome</keyword>
<evidence type="ECO:0000313" key="3">
    <source>
        <dbReference type="Proteomes" id="UP000006230"/>
    </source>
</evidence>
<dbReference type="Proteomes" id="UP000006230">
    <property type="component" value="Unassembled WGS sequence"/>
</dbReference>
<dbReference type="AlphaFoldDB" id="Q0FIQ9"/>
<comment type="caution">
    <text evidence="2">The sequence shown here is derived from an EMBL/GenBank/DDBJ whole genome shotgun (WGS) entry which is preliminary data.</text>
</comment>
<reference evidence="2 3" key="1">
    <citation type="journal article" date="2010" name="J. Bacteriol.">
        <title>Genome sequences of Pelagibaca bermudensis HTCC2601T and Maritimibacter alkaliphilus HTCC2654T, the type strains of two marine Roseobacter genera.</title>
        <authorList>
            <person name="Thrash J.C."/>
            <person name="Cho J.C."/>
            <person name="Ferriera S."/>
            <person name="Johnson J."/>
            <person name="Vergin K.L."/>
            <person name="Giovannoni S.J."/>
        </authorList>
    </citation>
    <scope>NUCLEOTIDE SEQUENCE [LARGE SCALE GENOMIC DNA]</scope>
    <source>
        <strain evidence="3">DSM 26914 / JCM 13377 / KCTC 12554 / HTCC2601</strain>
    </source>
</reference>
<gene>
    <name evidence="2" type="ORF">R2601_08301</name>
</gene>
<organism evidence="2 3">
    <name type="scientific">Salipiger bermudensis (strain DSM 26914 / JCM 13377 / KCTC 12554 / HTCC2601)</name>
    <name type="common">Pelagibaca bermudensis</name>
    <dbReference type="NCBI Taxonomy" id="314265"/>
    <lineage>
        <taxon>Bacteria</taxon>
        <taxon>Pseudomonadati</taxon>
        <taxon>Pseudomonadota</taxon>
        <taxon>Alphaproteobacteria</taxon>
        <taxon>Rhodobacterales</taxon>
        <taxon>Roseobacteraceae</taxon>
        <taxon>Salipiger</taxon>
    </lineage>
</organism>
<name>Q0FIQ9_SALBH</name>
<evidence type="ECO:0008006" key="4">
    <source>
        <dbReference type="Google" id="ProtNLM"/>
    </source>
</evidence>
<proteinExistence type="predicted"/>
<evidence type="ECO:0000313" key="2">
    <source>
        <dbReference type="EMBL" id="EAU44085.1"/>
    </source>
</evidence>
<dbReference type="EMBL" id="AATQ01000056">
    <property type="protein sequence ID" value="EAU44085.1"/>
    <property type="molecule type" value="Genomic_DNA"/>
</dbReference>
<protein>
    <recommendedName>
        <fullName evidence="4">Integrins alpha chain</fullName>
    </recommendedName>
</protein>
<feature type="chain" id="PRO_5004171569" description="Integrins alpha chain" evidence="1">
    <location>
        <begin position="25"/>
        <end position="236"/>
    </location>
</feature>
<dbReference type="STRING" id="314265.R2601_08301"/>
<evidence type="ECO:0000256" key="1">
    <source>
        <dbReference type="SAM" id="SignalP"/>
    </source>
</evidence>
<keyword evidence="1" id="KW-0732">Signal</keyword>
<accession>Q0FIQ9</accession>
<feature type="signal peptide" evidence="1">
    <location>
        <begin position="1"/>
        <end position="24"/>
    </location>
</feature>
<dbReference type="HOGENOM" id="CLU_077949_0_0_5"/>